<evidence type="ECO:0000313" key="7">
    <source>
        <dbReference type="EMBL" id="RDB15811.1"/>
    </source>
</evidence>
<keyword evidence="1" id="KW-0343">GTPase activation</keyword>
<dbReference type="SMART" id="SM00324">
    <property type="entry name" value="RhoGAP"/>
    <property type="match status" value="1"/>
</dbReference>
<name>A0A369J1D1_HYPMA</name>
<dbReference type="InterPro" id="IPR027267">
    <property type="entry name" value="AH/BAR_dom_sf"/>
</dbReference>
<feature type="compositionally biased region" description="Polar residues" evidence="4">
    <location>
        <begin position="56"/>
        <end position="76"/>
    </location>
</feature>
<sequence>MADEGYLSSAWESGDQSDFQNSAGHGRPQLRTFDSAESTSSKSPHILSASPIPRSSVDSAGRSSTSRWQDSPPATTSERRDTITAIHADTASLVEASFDENVLRALCELDCGVPLLLDRIKQSMVSCREASVFFKKRAVMEEEYGKNMQKLARATAETYALNDGKAGTFVSAWQSTMRVHELMAENRLRFAQRLNEMSEELAVLGKEVEKNRKQTKELATRYERALQESEQVTEKSKNRLDITSEELERLLLQKEGESLKDNAVQQRSGANGGKRAIGKAVAKGGLLLKGKNPGNIQRQEDDIRSRMSAASDMYRKAVTDTQAMRQEYFNFQLPRILRALKECTDEMDLGTQYHLTRYAFLFESIVLSDGSILVPPREEGLGLKASIETIDNRGDFKVYMQNYAYARGANPHRGPRRDGPSEEGFLPPLPHHHSSEKTIVNLAQNGTNGDHDKGRPTFGVDLAEQMARDNVEVPPIMEKCCQAIEKYGLQTQGIYRISGTTSKVAHLRQRLDKDLEAVDLDASEWSGDIHNVTSVLKQWLRDLPDPLLTFTLHQGFIEAAKIENDRLRHIRLHERVNDLPDPNYATLKFFLGHLHRINHNAAVNAMSMQNLAIVFGPTLFGQVPANGQGMADANLQNTAIETILNHYTDIFVDESD</sequence>
<dbReference type="Gene3D" id="1.20.1270.60">
    <property type="entry name" value="Arfaptin homology (AH) domain/BAR domain"/>
    <property type="match status" value="1"/>
</dbReference>
<dbReference type="EMBL" id="LUEZ02000138">
    <property type="protein sequence ID" value="RDB15811.1"/>
    <property type="molecule type" value="Genomic_DNA"/>
</dbReference>
<evidence type="ECO:0000256" key="3">
    <source>
        <dbReference type="SAM" id="Coils"/>
    </source>
</evidence>
<evidence type="ECO:0000313" key="8">
    <source>
        <dbReference type="Proteomes" id="UP000076154"/>
    </source>
</evidence>
<dbReference type="InterPro" id="IPR001060">
    <property type="entry name" value="FCH_dom"/>
</dbReference>
<dbReference type="SUPFAM" id="SSF48350">
    <property type="entry name" value="GTPase activation domain, GAP"/>
    <property type="match status" value="1"/>
</dbReference>
<dbReference type="InterPro" id="IPR050729">
    <property type="entry name" value="Rho-GAP"/>
</dbReference>
<protein>
    <submittedName>
        <fullName evidence="7">Rho GTPase-activating protein 15</fullName>
    </submittedName>
</protein>
<dbReference type="Proteomes" id="UP000076154">
    <property type="component" value="Unassembled WGS sequence"/>
</dbReference>
<dbReference type="STRING" id="39966.A0A369J1D1"/>
<dbReference type="Gene3D" id="1.10.555.10">
    <property type="entry name" value="Rho GTPase activation protein"/>
    <property type="match status" value="1"/>
</dbReference>
<accession>A0A369J1D1</accession>
<dbReference type="InterPro" id="IPR008936">
    <property type="entry name" value="Rho_GTPase_activation_prot"/>
</dbReference>
<keyword evidence="2 3" id="KW-0175">Coiled coil</keyword>
<keyword evidence="8" id="KW-1185">Reference proteome</keyword>
<dbReference type="GO" id="GO:0007165">
    <property type="term" value="P:signal transduction"/>
    <property type="evidence" value="ECO:0007669"/>
    <property type="project" value="InterPro"/>
</dbReference>
<organism evidence="7 8">
    <name type="scientific">Hypsizygus marmoreus</name>
    <name type="common">White beech mushroom</name>
    <name type="synonym">Agaricus marmoreus</name>
    <dbReference type="NCBI Taxonomy" id="39966"/>
    <lineage>
        <taxon>Eukaryota</taxon>
        <taxon>Fungi</taxon>
        <taxon>Dikarya</taxon>
        <taxon>Basidiomycota</taxon>
        <taxon>Agaricomycotina</taxon>
        <taxon>Agaricomycetes</taxon>
        <taxon>Agaricomycetidae</taxon>
        <taxon>Agaricales</taxon>
        <taxon>Tricholomatineae</taxon>
        <taxon>Lyophyllaceae</taxon>
        <taxon>Hypsizygus</taxon>
    </lineage>
</organism>
<dbReference type="PROSITE" id="PS50238">
    <property type="entry name" value="RHOGAP"/>
    <property type="match status" value="1"/>
</dbReference>
<dbReference type="SUPFAM" id="SSF103657">
    <property type="entry name" value="BAR/IMD domain-like"/>
    <property type="match status" value="1"/>
</dbReference>
<dbReference type="AlphaFoldDB" id="A0A369J1D1"/>
<dbReference type="GO" id="GO:0005737">
    <property type="term" value="C:cytoplasm"/>
    <property type="evidence" value="ECO:0007669"/>
    <property type="project" value="TreeGrafter"/>
</dbReference>
<dbReference type="Pfam" id="PF00620">
    <property type="entry name" value="RhoGAP"/>
    <property type="match status" value="1"/>
</dbReference>
<feature type="domain" description="F-BAR" evidence="6">
    <location>
        <begin position="96"/>
        <end position="395"/>
    </location>
</feature>
<gene>
    <name evidence="7" type="primary">ARHGAP15</name>
    <name evidence="7" type="ORF">Hypma_003665</name>
</gene>
<evidence type="ECO:0000256" key="2">
    <source>
        <dbReference type="PROSITE-ProRule" id="PRU01077"/>
    </source>
</evidence>
<dbReference type="Pfam" id="PF00611">
    <property type="entry name" value="FCH"/>
    <property type="match status" value="1"/>
</dbReference>
<dbReference type="InterPro" id="IPR031160">
    <property type="entry name" value="F_BAR_dom"/>
</dbReference>
<comment type="caution">
    <text evidence="7">The sequence shown here is derived from an EMBL/GenBank/DDBJ whole genome shotgun (WGS) entry which is preliminary data.</text>
</comment>
<evidence type="ECO:0000256" key="4">
    <source>
        <dbReference type="SAM" id="MobiDB-lite"/>
    </source>
</evidence>
<dbReference type="SMART" id="SM00055">
    <property type="entry name" value="FCH"/>
    <property type="match status" value="1"/>
</dbReference>
<feature type="region of interest" description="Disordered" evidence="4">
    <location>
        <begin position="409"/>
        <end position="432"/>
    </location>
</feature>
<dbReference type="GO" id="GO:0005096">
    <property type="term" value="F:GTPase activator activity"/>
    <property type="evidence" value="ECO:0007669"/>
    <property type="project" value="UniProtKB-KW"/>
</dbReference>
<dbReference type="PANTHER" id="PTHR23176">
    <property type="entry name" value="RHO/RAC/CDC GTPASE-ACTIVATING PROTEIN"/>
    <property type="match status" value="1"/>
</dbReference>
<dbReference type="CDD" id="cd07652">
    <property type="entry name" value="F-BAR_Rgd1"/>
    <property type="match status" value="1"/>
</dbReference>
<evidence type="ECO:0000259" key="5">
    <source>
        <dbReference type="PROSITE" id="PS50238"/>
    </source>
</evidence>
<feature type="coiled-coil region" evidence="3">
    <location>
        <begin position="194"/>
        <end position="232"/>
    </location>
</feature>
<dbReference type="FunCoup" id="A0A369J1D1">
    <property type="interactions" value="238"/>
</dbReference>
<proteinExistence type="predicted"/>
<dbReference type="OrthoDB" id="79452at2759"/>
<evidence type="ECO:0000259" key="6">
    <source>
        <dbReference type="PROSITE" id="PS51741"/>
    </source>
</evidence>
<reference evidence="7" key="1">
    <citation type="submission" date="2018-04" db="EMBL/GenBank/DDBJ databases">
        <title>Whole genome sequencing of Hypsizygus marmoreus.</title>
        <authorList>
            <person name="Choi I.-G."/>
            <person name="Min B."/>
            <person name="Kim J.-G."/>
            <person name="Kim S."/>
            <person name="Oh Y.-L."/>
            <person name="Kong W.-S."/>
            <person name="Park H."/>
            <person name="Jeong J."/>
            <person name="Song E.-S."/>
        </authorList>
    </citation>
    <scope>NUCLEOTIDE SEQUENCE [LARGE SCALE GENOMIC DNA]</scope>
    <source>
        <strain evidence="7">51987-8</strain>
    </source>
</reference>
<evidence type="ECO:0000256" key="1">
    <source>
        <dbReference type="ARBA" id="ARBA00022468"/>
    </source>
</evidence>
<dbReference type="PANTHER" id="PTHR23176:SF134">
    <property type="entry name" value="RHO-TYPE GTPASE-ACTIVATING PROTEIN"/>
    <property type="match status" value="1"/>
</dbReference>
<feature type="region of interest" description="Disordered" evidence="4">
    <location>
        <begin position="1"/>
        <end position="81"/>
    </location>
</feature>
<feature type="domain" description="Rho-GAP" evidence="5">
    <location>
        <begin position="460"/>
        <end position="651"/>
    </location>
</feature>
<dbReference type="InParanoid" id="A0A369J1D1"/>
<feature type="compositionally biased region" description="Polar residues" evidence="4">
    <location>
        <begin position="10"/>
        <end position="23"/>
    </location>
</feature>
<dbReference type="InterPro" id="IPR000198">
    <property type="entry name" value="RhoGAP_dom"/>
</dbReference>
<dbReference type="PROSITE" id="PS51741">
    <property type="entry name" value="F_BAR"/>
    <property type="match status" value="1"/>
</dbReference>